<reference evidence="2" key="1">
    <citation type="journal article" date="2019" name="Gigascience">
        <title>De novo genome assembly of the endangered Acer yangbiense, a plant species with extremely small populations endemic to Yunnan Province, China.</title>
        <authorList>
            <person name="Yang J."/>
            <person name="Wariss H.M."/>
            <person name="Tao L."/>
            <person name="Zhang R."/>
            <person name="Yun Q."/>
            <person name="Hollingsworth P."/>
            <person name="Dao Z."/>
            <person name="Luo G."/>
            <person name="Guo H."/>
            <person name="Ma Y."/>
            <person name="Sun W."/>
        </authorList>
    </citation>
    <scope>NUCLEOTIDE SEQUENCE [LARGE SCALE GENOMIC DNA]</scope>
    <source>
        <strain evidence="2">cv. br00</strain>
    </source>
</reference>
<name>A0A5N5L4L5_9ROSI</name>
<sequence length="146" mass="15293">MEIEMLKYLGWEVANMSRTVHVNNSVRPIAYGNPNVPNAGFVSGAPGAPRSSWNNQGSSVCGAMGYRNAASWGAQNAGLTVVALVQYLLVNLLVEPLGMEIKVMGTVVTVEMMDRMGIQLGMVFGHSGGTPNSNVGGPGGAELQGR</sequence>
<accession>A0A5N5L4L5</accession>
<evidence type="ECO:0000313" key="2">
    <source>
        <dbReference type="Proteomes" id="UP000326939"/>
    </source>
</evidence>
<protein>
    <submittedName>
        <fullName evidence="1">Uncharacterized protein</fullName>
    </submittedName>
</protein>
<dbReference type="Proteomes" id="UP000326939">
    <property type="component" value="Chromosome 10"/>
</dbReference>
<comment type="caution">
    <text evidence="1">The sequence shown here is derived from an EMBL/GenBank/DDBJ whole genome shotgun (WGS) entry which is preliminary data.</text>
</comment>
<organism evidence="1 2">
    <name type="scientific">Salix brachista</name>
    <dbReference type="NCBI Taxonomy" id="2182728"/>
    <lineage>
        <taxon>Eukaryota</taxon>
        <taxon>Viridiplantae</taxon>
        <taxon>Streptophyta</taxon>
        <taxon>Embryophyta</taxon>
        <taxon>Tracheophyta</taxon>
        <taxon>Spermatophyta</taxon>
        <taxon>Magnoliopsida</taxon>
        <taxon>eudicotyledons</taxon>
        <taxon>Gunneridae</taxon>
        <taxon>Pentapetalae</taxon>
        <taxon>rosids</taxon>
        <taxon>fabids</taxon>
        <taxon>Malpighiales</taxon>
        <taxon>Salicaceae</taxon>
        <taxon>Saliceae</taxon>
        <taxon>Salix</taxon>
    </lineage>
</organism>
<dbReference type="AlphaFoldDB" id="A0A5N5L4L5"/>
<keyword evidence="2" id="KW-1185">Reference proteome</keyword>
<evidence type="ECO:0000313" key="1">
    <source>
        <dbReference type="EMBL" id="KAB5537679.1"/>
    </source>
</evidence>
<dbReference type="EMBL" id="VDCV01000010">
    <property type="protein sequence ID" value="KAB5537679.1"/>
    <property type="molecule type" value="Genomic_DNA"/>
</dbReference>
<proteinExistence type="predicted"/>
<gene>
    <name evidence="1" type="ORF">DKX38_015212</name>
</gene>